<dbReference type="EMBL" id="MU863938">
    <property type="protein sequence ID" value="KAK4198987.1"/>
    <property type="molecule type" value="Genomic_DNA"/>
</dbReference>
<comment type="caution">
    <text evidence="1">The sequence shown here is derived from an EMBL/GenBank/DDBJ whole genome shotgun (WGS) entry which is preliminary data.</text>
</comment>
<proteinExistence type="predicted"/>
<accession>A0AAN6XJM8</accession>
<reference evidence="1" key="2">
    <citation type="submission" date="2023-05" db="EMBL/GenBank/DDBJ databases">
        <authorList>
            <consortium name="Lawrence Berkeley National Laboratory"/>
            <person name="Steindorff A."/>
            <person name="Hensen N."/>
            <person name="Bonometti L."/>
            <person name="Westerberg I."/>
            <person name="Brannstrom I.O."/>
            <person name="Guillou S."/>
            <person name="Cros-Aarteil S."/>
            <person name="Calhoun S."/>
            <person name="Haridas S."/>
            <person name="Kuo A."/>
            <person name="Mondo S."/>
            <person name="Pangilinan J."/>
            <person name="Riley R."/>
            <person name="Labutti K."/>
            <person name="Andreopoulos B."/>
            <person name="Lipzen A."/>
            <person name="Chen C."/>
            <person name="Yanf M."/>
            <person name="Daum C."/>
            <person name="Ng V."/>
            <person name="Clum A."/>
            <person name="Ohm R."/>
            <person name="Martin F."/>
            <person name="Silar P."/>
            <person name="Natvig D."/>
            <person name="Lalanne C."/>
            <person name="Gautier V."/>
            <person name="Ament-Velasquez S.L."/>
            <person name="Kruys A."/>
            <person name="Hutchinson M.I."/>
            <person name="Powell A.J."/>
            <person name="Barry K."/>
            <person name="Miller A.N."/>
            <person name="Grigoriev I.V."/>
            <person name="Debuchy R."/>
            <person name="Gladieux P."/>
            <person name="Thoren M.H."/>
            <person name="Johannesson H."/>
        </authorList>
    </citation>
    <scope>NUCLEOTIDE SEQUENCE</scope>
    <source>
        <strain evidence="1">CBS 315.58</strain>
    </source>
</reference>
<organism evidence="1 2">
    <name type="scientific">Triangularia verruculosa</name>
    <dbReference type="NCBI Taxonomy" id="2587418"/>
    <lineage>
        <taxon>Eukaryota</taxon>
        <taxon>Fungi</taxon>
        <taxon>Dikarya</taxon>
        <taxon>Ascomycota</taxon>
        <taxon>Pezizomycotina</taxon>
        <taxon>Sordariomycetes</taxon>
        <taxon>Sordariomycetidae</taxon>
        <taxon>Sordariales</taxon>
        <taxon>Podosporaceae</taxon>
        <taxon>Triangularia</taxon>
    </lineage>
</organism>
<name>A0AAN6XJM8_9PEZI</name>
<dbReference type="Proteomes" id="UP001303160">
    <property type="component" value="Unassembled WGS sequence"/>
</dbReference>
<reference evidence="1" key="1">
    <citation type="journal article" date="2023" name="Mol. Phylogenet. Evol.">
        <title>Genome-scale phylogeny and comparative genomics of the fungal order Sordariales.</title>
        <authorList>
            <person name="Hensen N."/>
            <person name="Bonometti L."/>
            <person name="Westerberg I."/>
            <person name="Brannstrom I.O."/>
            <person name="Guillou S."/>
            <person name="Cros-Aarteil S."/>
            <person name="Calhoun S."/>
            <person name="Haridas S."/>
            <person name="Kuo A."/>
            <person name="Mondo S."/>
            <person name="Pangilinan J."/>
            <person name="Riley R."/>
            <person name="LaButti K."/>
            <person name="Andreopoulos B."/>
            <person name="Lipzen A."/>
            <person name="Chen C."/>
            <person name="Yan M."/>
            <person name="Daum C."/>
            <person name="Ng V."/>
            <person name="Clum A."/>
            <person name="Steindorff A."/>
            <person name="Ohm R.A."/>
            <person name="Martin F."/>
            <person name="Silar P."/>
            <person name="Natvig D.O."/>
            <person name="Lalanne C."/>
            <person name="Gautier V."/>
            <person name="Ament-Velasquez S.L."/>
            <person name="Kruys A."/>
            <person name="Hutchinson M.I."/>
            <person name="Powell A.J."/>
            <person name="Barry K."/>
            <person name="Miller A.N."/>
            <person name="Grigoriev I.V."/>
            <person name="Debuchy R."/>
            <person name="Gladieux P."/>
            <person name="Hiltunen Thoren M."/>
            <person name="Johannesson H."/>
        </authorList>
    </citation>
    <scope>NUCLEOTIDE SEQUENCE</scope>
    <source>
        <strain evidence="1">CBS 315.58</strain>
    </source>
</reference>
<evidence type="ECO:0000313" key="2">
    <source>
        <dbReference type="Proteomes" id="UP001303160"/>
    </source>
</evidence>
<sequence>MDPFGLMEVFKPMCECDIIPTGRRKIGESNEVALEFVDFVGTNLDGFLPGAEKLDFLSMFSRSDAHRPAEFYQGRARPVKRFNPSTQDFSTYVSSVRSKLDDGIADKLIGSTHLKPNEGFVTAVIYHRNIMLGAIFLRTGAKIKHEDLQFRRRMVHEARFFLRHWTTMFQVFPETLIAPAASRVARSSLTLGRICFDAHVAIERVTATRPVKPKTGTATRKPVASHKPNEQITHEIIAFIRRSFSGKEILMINWAPCTA</sequence>
<keyword evidence="2" id="KW-1185">Reference proteome</keyword>
<dbReference type="AlphaFoldDB" id="A0AAN6XJM8"/>
<gene>
    <name evidence="1" type="ORF">QBC40DRAFT_255539</name>
</gene>
<evidence type="ECO:0000313" key="1">
    <source>
        <dbReference type="EMBL" id="KAK4198987.1"/>
    </source>
</evidence>
<protein>
    <submittedName>
        <fullName evidence="1">Uncharacterized protein</fullName>
    </submittedName>
</protein>